<dbReference type="EMBL" id="JAFEUP010000003">
    <property type="protein sequence ID" value="MBM7061442.1"/>
    <property type="molecule type" value="Genomic_DNA"/>
</dbReference>
<keyword evidence="1" id="KW-0472">Membrane</keyword>
<feature type="transmembrane region" description="Helical" evidence="1">
    <location>
        <begin position="92"/>
        <end position="111"/>
    </location>
</feature>
<evidence type="ECO:0000313" key="2">
    <source>
        <dbReference type="EMBL" id="MBM7061442.1"/>
    </source>
</evidence>
<gene>
    <name evidence="2" type="ORF">JQX08_12070</name>
</gene>
<dbReference type="Proteomes" id="UP000717995">
    <property type="component" value="Unassembled WGS sequence"/>
</dbReference>
<sequence length="218" mass="24603">MNPLPILRDSWYFFSRHLGAIALLCLPLVAIECLARQVLLASLGDSAPAASELLLGLLFYPLYTGALILYLDSRTRGVPQRHRDLLAMALQLWPRFAVLTALSSLLIMIGVSLFVLPGLWVMIKLAYAEYLVVLERQSPLEALRESFRLTNGQFWLVLSCLLAVMAPLWGFDWLLFSYLSVPNEGLLPLLVDCLRSFLQLFASVVVFRLFMLARPQTF</sequence>
<protein>
    <submittedName>
        <fullName evidence="2">Uncharacterized protein</fullName>
    </submittedName>
</protein>
<dbReference type="Pfam" id="PF06790">
    <property type="entry name" value="UPF0259"/>
    <property type="match status" value="1"/>
</dbReference>
<feature type="transmembrane region" description="Helical" evidence="1">
    <location>
        <begin position="196"/>
        <end position="213"/>
    </location>
</feature>
<reference evidence="2 3" key="1">
    <citation type="submission" date="2021-02" db="EMBL/GenBank/DDBJ databases">
        <authorList>
            <person name="Lee D.-H."/>
        </authorList>
    </citation>
    <scope>NUCLEOTIDE SEQUENCE [LARGE SCALE GENOMIC DNA]</scope>
    <source>
        <strain evidence="2 3">UL073</strain>
    </source>
</reference>
<feature type="transmembrane region" description="Helical" evidence="1">
    <location>
        <begin position="51"/>
        <end position="71"/>
    </location>
</feature>
<dbReference type="RefSeq" id="WP_205348623.1">
    <property type="nucleotide sequence ID" value="NZ_JAFEUP010000003.1"/>
</dbReference>
<feature type="transmembrane region" description="Helical" evidence="1">
    <location>
        <begin position="117"/>
        <end position="134"/>
    </location>
</feature>
<evidence type="ECO:0000313" key="3">
    <source>
        <dbReference type="Proteomes" id="UP000717995"/>
    </source>
</evidence>
<comment type="caution">
    <text evidence="2">The sequence shown here is derived from an EMBL/GenBank/DDBJ whole genome shotgun (WGS) entry which is preliminary data.</text>
</comment>
<keyword evidence="3" id="KW-1185">Reference proteome</keyword>
<organism evidence="2 3">
    <name type="scientific">Zestomonas insulae</name>
    <dbReference type="NCBI Taxonomy" id="2809017"/>
    <lineage>
        <taxon>Bacteria</taxon>
        <taxon>Pseudomonadati</taxon>
        <taxon>Pseudomonadota</taxon>
        <taxon>Gammaproteobacteria</taxon>
        <taxon>Pseudomonadales</taxon>
        <taxon>Pseudomonadaceae</taxon>
        <taxon>Zestomonas</taxon>
    </lineage>
</organism>
<evidence type="ECO:0000256" key="1">
    <source>
        <dbReference type="SAM" id="Phobius"/>
    </source>
</evidence>
<feature type="transmembrane region" description="Helical" evidence="1">
    <location>
        <begin position="154"/>
        <end position="176"/>
    </location>
</feature>
<keyword evidence="1" id="KW-0812">Transmembrane</keyword>
<name>A0ABS2IEP1_9GAMM</name>
<accession>A0ABS2IEP1</accession>
<proteinExistence type="predicted"/>
<keyword evidence="1" id="KW-1133">Transmembrane helix</keyword>